<sequence>MLSCNSSRNVLSCDTFKELSDSAVVNDVEWKRVPNGLQVSFGTIDSRYAKTKVPVVKPETFWKGTGWKGERLSAQVVLWTNEKIDEVSFRFSAFKSGTSELSPGIAQARFVRYVMTDSFGKGCDAERNPQKYPASLSPDMLDNLTCFNISSCTVRPVWISIDIPAEAHAGIYRGTLSVLIKGKTKQKLNLEIGVQNKVLPPPAQWTYHLDLWQHPTAVARWHNVPVWSNEHYEHLYPVMKMLADAGQKVITANLNKDPWNGQCYDRYADMIVWTKKVDGSWSYDYSAFDKWVSFMMELGINKMINCYSMVPWNNELDYRDERTGAKVTIQAVPGTDLFAEVWTPFLKDFSKHLAQKGWLSITNIAMDERSPEMMKATISLVQKITPDLGISLADNHKSYKEYPFIKDLCVKHGAVVEEADLKYRKENGLNTTYYSYCGTKFPNQFTFSLPAEAVYAAWYAKAAGFDGFLRWAYNSWVENPLLDSRYSTWPAGDTYLVYPEARSSIRFERLREGIQDVEKIRIIQNELAVSKKAEDSEKLKRLTSVLSAFSSTNARNAEECIYIVNAGKEVLNEVSR</sequence>
<accession>A0A644VFC2</accession>
<dbReference type="Pfam" id="PF13320">
    <property type="entry name" value="GH123_cat"/>
    <property type="match status" value="1"/>
</dbReference>
<reference evidence="3" key="1">
    <citation type="submission" date="2019-08" db="EMBL/GenBank/DDBJ databases">
        <authorList>
            <person name="Kucharzyk K."/>
            <person name="Murdoch R.W."/>
            <person name="Higgins S."/>
            <person name="Loffler F."/>
        </authorList>
    </citation>
    <scope>NUCLEOTIDE SEQUENCE</scope>
</reference>
<dbReference type="InterPro" id="IPR025150">
    <property type="entry name" value="GH123_cat"/>
</dbReference>
<dbReference type="EMBL" id="VSSQ01000278">
    <property type="protein sequence ID" value="MPL89382.1"/>
    <property type="molecule type" value="Genomic_DNA"/>
</dbReference>
<organism evidence="3">
    <name type="scientific">bioreactor metagenome</name>
    <dbReference type="NCBI Taxonomy" id="1076179"/>
    <lineage>
        <taxon>unclassified sequences</taxon>
        <taxon>metagenomes</taxon>
        <taxon>ecological metagenomes</taxon>
    </lineage>
</organism>
<feature type="domain" description="Glycoside hydrolase 123 N-terminal" evidence="2">
    <location>
        <begin position="41"/>
        <end position="178"/>
    </location>
</feature>
<gene>
    <name evidence="3" type="ORF">SDC9_35416</name>
</gene>
<comment type="caution">
    <text evidence="3">The sequence shown here is derived from an EMBL/GenBank/DDBJ whole genome shotgun (WGS) entry which is preliminary data.</text>
</comment>
<proteinExistence type="predicted"/>
<dbReference type="InterPro" id="IPR053850">
    <property type="entry name" value="Glyco_hydro_123_N_2"/>
</dbReference>
<evidence type="ECO:0000259" key="1">
    <source>
        <dbReference type="Pfam" id="PF13320"/>
    </source>
</evidence>
<evidence type="ECO:0000259" key="2">
    <source>
        <dbReference type="Pfam" id="PF22680"/>
    </source>
</evidence>
<dbReference type="Pfam" id="PF22680">
    <property type="entry name" value="Glyco_hydro_123_N_2"/>
    <property type="match status" value="1"/>
</dbReference>
<feature type="domain" description="Glycoside hydrolase 123 catalytic" evidence="1">
    <location>
        <begin position="212"/>
        <end position="522"/>
    </location>
</feature>
<protein>
    <submittedName>
        <fullName evidence="3">Uncharacterized protein</fullName>
    </submittedName>
</protein>
<evidence type="ECO:0000313" key="3">
    <source>
        <dbReference type="EMBL" id="MPL89382.1"/>
    </source>
</evidence>
<dbReference type="AlphaFoldDB" id="A0A644VFC2"/>
<name>A0A644VFC2_9ZZZZ</name>